<dbReference type="InterPro" id="IPR050571">
    <property type="entry name" value="Class-IV_PLP-Dep_Aminotrnsfr"/>
</dbReference>
<gene>
    <name evidence="2" type="ORF">N8I74_19205</name>
</gene>
<proteinExistence type="inferred from homology"/>
<dbReference type="EMBL" id="CP106753">
    <property type="protein sequence ID" value="UXY15412.1"/>
    <property type="molecule type" value="Genomic_DNA"/>
</dbReference>
<dbReference type="RefSeq" id="WP_263124820.1">
    <property type="nucleotide sequence ID" value="NZ_CP106753.1"/>
</dbReference>
<evidence type="ECO:0000313" key="3">
    <source>
        <dbReference type="Proteomes" id="UP001061302"/>
    </source>
</evidence>
<keyword evidence="2" id="KW-0808">Transferase</keyword>
<dbReference type="InterPro" id="IPR036038">
    <property type="entry name" value="Aminotransferase-like"/>
</dbReference>
<dbReference type="InterPro" id="IPR001544">
    <property type="entry name" value="Aminotrans_IV"/>
</dbReference>
<dbReference type="Gene3D" id="3.20.10.10">
    <property type="entry name" value="D-amino Acid Aminotransferase, subunit A, domain 2"/>
    <property type="match status" value="1"/>
</dbReference>
<dbReference type="Pfam" id="PF01063">
    <property type="entry name" value="Aminotran_4"/>
    <property type="match status" value="1"/>
</dbReference>
<protein>
    <submittedName>
        <fullName evidence="2">D-amino acid aminotransferase</fullName>
    </submittedName>
</protein>
<dbReference type="SUPFAM" id="SSF56752">
    <property type="entry name" value="D-aminoacid aminotransferase-like PLP-dependent enzymes"/>
    <property type="match status" value="1"/>
</dbReference>
<keyword evidence="2" id="KW-0032">Aminotransferase</keyword>
<dbReference type="GO" id="GO:0008483">
    <property type="term" value="F:transaminase activity"/>
    <property type="evidence" value="ECO:0007669"/>
    <property type="project" value="UniProtKB-KW"/>
</dbReference>
<dbReference type="Proteomes" id="UP001061302">
    <property type="component" value="Chromosome"/>
</dbReference>
<evidence type="ECO:0000313" key="2">
    <source>
        <dbReference type="EMBL" id="UXY15412.1"/>
    </source>
</evidence>
<name>A0ABY6DM19_9NEIS</name>
<dbReference type="InterPro" id="IPR043132">
    <property type="entry name" value="BCAT-like_C"/>
</dbReference>
<keyword evidence="3" id="KW-1185">Reference proteome</keyword>
<accession>A0ABY6DM19</accession>
<comment type="similarity">
    <text evidence="1">Belongs to the class-IV pyridoxal-phosphate-dependent aminotransferase family.</text>
</comment>
<evidence type="ECO:0000256" key="1">
    <source>
        <dbReference type="ARBA" id="ARBA00009320"/>
    </source>
</evidence>
<dbReference type="CDD" id="cd01558">
    <property type="entry name" value="D-AAT_like"/>
    <property type="match status" value="1"/>
</dbReference>
<dbReference type="Gene3D" id="3.30.470.10">
    <property type="match status" value="1"/>
</dbReference>
<reference evidence="2" key="1">
    <citation type="submission" date="2022-10" db="EMBL/GenBank/DDBJ databases">
        <title>Chitiniphilus purpureus sp. nov., a novel chitin-degrading bacterium isolated from crawfish pond sediment.</title>
        <authorList>
            <person name="Li K."/>
        </authorList>
    </citation>
    <scope>NUCLEOTIDE SEQUENCE</scope>
    <source>
        <strain evidence="2">CD1</strain>
    </source>
</reference>
<dbReference type="PANTHER" id="PTHR42743:SF10">
    <property type="entry name" value="D-ALANINE AMINOTRANSFERASE"/>
    <property type="match status" value="1"/>
</dbReference>
<dbReference type="PANTHER" id="PTHR42743">
    <property type="entry name" value="AMINO-ACID AMINOTRANSFERASE"/>
    <property type="match status" value="1"/>
</dbReference>
<organism evidence="2 3">
    <name type="scientific">Chitiniphilus purpureus</name>
    <dbReference type="NCBI Taxonomy" id="2981137"/>
    <lineage>
        <taxon>Bacteria</taxon>
        <taxon>Pseudomonadati</taxon>
        <taxon>Pseudomonadota</taxon>
        <taxon>Betaproteobacteria</taxon>
        <taxon>Neisseriales</taxon>
        <taxon>Chitinibacteraceae</taxon>
        <taxon>Chitiniphilus</taxon>
    </lineage>
</organism>
<sequence length="293" mass="31605">MDVPALTAYLNGRYAPLGELSVSVLDRGFLFGDGVYEVIPVYSRHPFRLEEHLKRLSGSLAAIGLADPHTPAQWAGLVAGLIERQPFDDQSVYLQVTRGPAYPRNQAFPEPPQPTVFAFADPLPAPPAALVEHGVAAISQPDVRWGRCNVKAISLLANVLARQASVDAGAAETILFRDGLLTEGAASNIFVVAGGRIVTPAPSTRMLTGITYDVVIELARLHGLPLQIREVHEDEVRGADEIWLTSSSKEILAIVTLDGTAVGNGVPGPIYRQMHHHYQQFKVGRMRPGKAAS</sequence>
<dbReference type="InterPro" id="IPR043131">
    <property type="entry name" value="BCAT-like_N"/>
</dbReference>